<comment type="caution">
    <text evidence="2">The sequence shown here is derived from an EMBL/GenBank/DDBJ whole genome shotgun (WGS) entry which is preliminary data.</text>
</comment>
<proteinExistence type="predicted"/>
<keyword evidence="3" id="KW-1185">Reference proteome</keyword>
<evidence type="ECO:0000256" key="1">
    <source>
        <dbReference type="SAM" id="MobiDB-lite"/>
    </source>
</evidence>
<name>A0A5M6INV2_9PROT</name>
<dbReference type="OrthoDB" id="7239021at2"/>
<feature type="region of interest" description="Disordered" evidence="1">
    <location>
        <begin position="397"/>
        <end position="422"/>
    </location>
</feature>
<organism evidence="2 3">
    <name type="scientific">Rhodovastum atsumiense</name>
    <dbReference type="NCBI Taxonomy" id="504468"/>
    <lineage>
        <taxon>Bacteria</taxon>
        <taxon>Pseudomonadati</taxon>
        <taxon>Pseudomonadota</taxon>
        <taxon>Alphaproteobacteria</taxon>
        <taxon>Acetobacterales</taxon>
        <taxon>Acetobacteraceae</taxon>
        <taxon>Rhodovastum</taxon>
    </lineage>
</organism>
<dbReference type="Proteomes" id="UP000325255">
    <property type="component" value="Unassembled WGS sequence"/>
</dbReference>
<evidence type="ECO:0000313" key="2">
    <source>
        <dbReference type="EMBL" id="KAA5609145.1"/>
    </source>
</evidence>
<sequence length="546" mass="55795">MSPSPAATTPTSAAPQDEVNILLRGQSNANLLLTYGVIYRVRDEVQRLLGFDGVNQKVRVIANDGSIPGSDTVAGGTSFIGNWMQPAAGGVGAGWVPQSHEKNLLKAIAEQPAAIRAAPTAVLWLHNEYDSTHAGLTTAQWTSAVRADAALVRQAFSQGAATVPYLFVNAIPYGGANGASNQAIKLGMQTLAADRGFDARIAAQFNDVDMDAWNNGVKGGPHMNTADAAQLIDRLARSIADTFAAKARPGSPVACAGGHVDALGPEANQATPVNGNPTRLLVRVAQDAATGLKPLNATAAGGVGWSVLANGAQIKACAARIVDSTHVLLTFPQAVPGGATLHYAWGYGRLVVAGPGAQQASGHGNAVYDTNGLPIWTRASGIPVGHDAASPVAPVTPGNTGLPASPGFHPPTSAPRPVSATSRGAADATHNQTLWTAPGVDVLVGGKGMDTFLVNAASPDGWASVRNFHHGDMVAVRGLDWKAGGRTSWAEGTDPLGRSGATLNVDLHGSGHVDAAITFVGLSLAEAKGLAASPGSMNGQPLVTWH</sequence>
<dbReference type="InterPro" id="IPR011049">
    <property type="entry name" value="Serralysin-like_metalloprot_C"/>
</dbReference>
<reference evidence="2 3" key="1">
    <citation type="submission" date="2019-09" db="EMBL/GenBank/DDBJ databases">
        <title>Genome sequence of Rhodovastum atsumiense, a diverse member of the Acetobacteraceae family of non-sulfur purple photosynthetic bacteria.</title>
        <authorList>
            <person name="Meyer T."/>
            <person name="Kyndt J."/>
        </authorList>
    </citation>
    <scope>NUCLEOTIDE SEQUENCE [LARGE SCALE GENOMIC DNA]</scope>
    <source>
        <strain evidence="2 3">DSM 21279</strain>
    </source>
</reference>
<evidence type="ECO:0000313" key="3">
    <source>
        <dbReference type="Proteomes" id="UP000325255"/>
    </source>
</evidence>
<accession>A0A5M6INV2</accession>
<gene>
    <name evidence="2" type="ORF">F1189_25570</name>
</gene>
<protein>
    <submittedName>
        <fullName evidence="2">Uncharacterized protein</fullName>
    </submittedName>
</protein>
<dbReference type="RefSeq" id="WP_150044203.1">
    <property type="nucleotide sequence ID" value="NZ_OW485601.1"/>
</dbReference>
<dbReference type="Gene3D" id="2.150.10.10">
    <property type="entry name" value="Serralysin-like metalloprotease, C-terminal"/>
    <property type="match status" value="1"/>
</dbReference>
<dbReference type="EMBL" id="VWPK01000058">
    <property type="protein sequence ID" value="KAA5609145.1"/>
    <property type="molecule type" value="Genomic_DNA"/>
</dbReference>
<dbReference type="AlphaFoldDB" id="A0A5M6INV2"/>